<dbReference type="Gene3D" id="3.20.20.70">
    <property type="entry name" value="Aldolase class I"/>
    <property type="match status" value="1"/>
</dbReference>
<protein>
    <recommendedName>
        <fullName evidence="8">CBS domain-containing protein</fullName>
    </recommendedName>
</protein>
<evidence type="ECO:0000313" key="9">
    <source>
        <dbReference type="EMBL" id="OGZ60805.1"/>
    </source>
</evidence>
<dbReference type="GO" id="GO:0006183">
    <property type="term" value="P:GTP biosynthetic process"/>
    <property type="evidence" value="ECO:0007669"/>
    <property type="project" value="TreeGrafter"/>
</dbReference>
<evidence type="ECO:0000259" key="8">
    <source>
        <dbReference type="PROSITE" id="PS51371"/>
    </source>
</evidence>
<dbReference type="PROSITE" id="PS51371">
    <property type="entry name" value="CBS"/>
    <property type="match status" value="2"/>
</dbReference>
<dbReference type="Pfam" id="PF00478">
    <property type="entry name" value="IMPDH"/>
    <property type="match status" value="1"/>
</dbReference>
<proteinExistence type="inferred from homology"/>
<dbReference type="FunFam" id="3.20.20.70:FF:000424">
    <property type="entry name" value="Inosine-5'-monophosphate dehydrogenase 2"/>
    <property type="match status" value="1"/>
</dbReference>
<keyword evidence="2" id="KW-0479">Metal-binding</keyword>
<dbReference type="CDD" id="cd00381">
    <property type="entry name" value="IMPDH"/>
    <property type="match status" value="1"/>
</dbReference>
<evidence type="ECO:0000256" key="1">
    <source>
        <dbReference type="ARBA" id="ARBA00005502"/>
    </source>
</evidence>
<dbReference type="GO" id="GO:0003938">
    <property type="term" value="F:IMP dehydrogenase activity"/>
    <property type="evidence" value="ECO:0007669"/>
    <property type="project" value="InterPro"/>
</dbReference>
<dbReference type="InterPro" id="IPR000644">
    <property type="entry name" value="CBS_dom"/>
</dbReference>
<dbReference type="EMBL" id="MHOH01000012">
    <property type="protein sequence ID" value="OGZ60805.1"/>
    <property type="molecule type" value="Genomic_DNA"/>
</dbReference>
<dbReference type="InterPro" id="IPR046342">
    <property type="entry name" value="CBS_dom_sf"/>
</dbReference>
<dbReference type="InterPro" id="IPR013785">
    <property type="entry name" value="Aldolase_TIM"/>
</dbReference>
<dbReference type="InterPro" id="IPR001093">
    <property type="entry name" value="IMP_DH_GMPRt"/>
</dbReference>
<name>A0A1G2HE99_9BACT</name>
<dbReference type="GO" id="GO:0046872">
    <property type="term" value="F:metal ion binding"/>
    <property type="evidence" value="ECO:0007669"/>
    <property type="project" value="UniProtKB-KW"/>
</dbReference>
<keyword evidence="5" id="KW-0520">NAD</keyword>
<dbReference type="SUPFAM" id="SSF54631">
    <property type="entry name" value="CBS-domain pair"/>
    <property type="match status" value="1"/>
</dbReference>
<dbReference type="SMART" id="SM00116">
    <property type="entry name" value="CBS"/>
    <property type="match status" value="2"/>
</dbReference>
<feature type="domain" description="CBS" evidence="8">
    <location>
        <begin position="107"/>
        <end position="166"/>
    </location>
</feature>
<dbReference type="Proteomes" id="UP000178835">
    <property type="component" value="Unassembled WGS sequence"/>
</dbReference>
<comment type="similarity">
    <text evidence="1">Belongs to the IMPDH/GMPR family.</text>
</comment>
<dbReference type="Pfam" id="PF00571">
    <property type="entry name" value="CBS"/>
    <property type="match status" value="2"/>
</dbReference>
<dbReference type="CDD" id="cd04601">
    <property type="entry name" value="CBS_pair_IMPDH"/>
    <property type="match status" value="1"/>
</dbReference>
<evidence type="ECO:0000256" key="6">
    <source>
        <dbReference type="PIRSR" id="PIRSR000130-4"/>
    </source>
</evidence>
<dbReference type="PANTHER" id="PTHR11911:SF111">
    <property type="entry name" value="INOSINE-5'-MONOPHOSPHATE DEHYDROGENASE"/>
    <property type="match status" value="1"/>
</dbReference>
<comment type="caution">
    <text evidence="9">The sequence shown here is derived from an EMBL/GenBank/DDBJ whole genome shotgun (WGS) entry which is preliminary data.</text>
</comment>
<feature type="domain" description="CBS" evidence="8">
    <location>
        <begin position="167"/>
        <end position="227"/>
    </location>
</feature>
<dbReference type="SUPFAM" id="SSF51412">
    <property type="entry name" value="Inosine monophosphate dehydrogenase (IMPDH)"/>
    <property type="match status" value="1"/>
</dbReference>
<dbReference type="InterPro" id="IPR005990">
    <property type="entry name" value="IMP_DH"/>
</dbReference>
<feature type="binding site" description="in other chain" evidence="6">
    <location>
        <position position="319"/>
    </location>
    <ligand>
        <name>K(+)</name>
        <dbReference type="ChEBI" id="CHEBI:29103"/>
        <note>ligand shared between two tetrameric partners</note>
    </ligand>
</feature>
<evidence type="ECO:0000256" key="7">
    <source>
        <dbReference type="PROSITE-ProRule" id="PRU00703"/>
    </source>
</evidence>
<keyword evidence="4 7" id="KW-0129">CBS domain</keyword>
<evidence type="ECO:0000256" key="4">
    <source>
        <dbReference type="ARBA" id="ARBA00023122"/>
    </source>
</evidence>
<sequence length="506" mass="55553">MAPKNKRAQDELYVPPTALTFDDISLMPQDISDISSRKDESISLKSQISRNITLNIPAIASYMPTVCEADMAIAMAQIGGVGILHRWMAIEEQVHQVQLVKRHENRVIEDPYTIPPSLPISQIKRYMLERKVGAFLVVDEQKRLLGLVSTRDVDLRDGGGLVARDVMTPRKDLVVAPPGTSTEEAIRLFVEHRKEKIPVVDRDNIVRGLLSKKDVKKMQNKLAVRDADGHLLVAASIGLSKRDMFERTEALLEAGADLIVLAIANSYLADALEAVRKLRAAFPDVDLAAGVVTEYEGAKRVFEAGADTVLVGIGPGSICETRIVAGVGVPQFTALRMAQRAAREQGKFIISDGGVRQPHHFNKALFAGASGTILGSVLAGTDESPGEKLVIDGKLVKFHRGLASDYAKQKMDEIQGVTEEVNKEDLMEYVYRHIEAEGVESGSVPYTGSVIETLRRITGGLRSMMTYMGVRNIEGLWKRCDEGKYVRVTDAGNKEGNPHDLISFRS</sequence>
<reference evidence="9 10" key="1">
    <citation type="journal article" date="2016" name="Nat. Commun.">
        <title>Thousands of microbial genomes shed light on interconnected biogeochemical processes in an aquifer system.</title>
        <authorList>
            <person name="Anantharaman K."/>
            <person name="Brown C.T."/>
            <person name="Hug L.A."/>
            <person name="Sharon I."/>
            <person name="Castelle C.J."/>
            <person name="Probst A.J."/>
            <person name="Thomas B.C."/>
            <person name="Singh A."/>
            <person name="Wilkins M.J."/>
            <person name="Karaoz U."/>
            <person name="Brodie E.L."/>
            <person name="Williams K.H."/>
            <person name="Hubbard S.S."/>
            <person name="Banfield J.F."/>
        </authorList>
    </citation>
    <scope>NUCLEOTIDE SEQUENCE [LARGE SCALE GENOMIC DNA]</scope>
</reference>
<dbReference type="PIRSF" id="PIRSF000130">
    <property type="entry name" value="IMPDH"/>
    <property type="match status" value="1"/>
</dbReference>
<gene>
    <name evidence="9" type="ORF">A2919_01330</name>
</gene>
<evidence type="ECO:0000256" key="5">
    <source>
        <dbReference type="PIRSR" id="PIRSR000130-3"/>
    </source>
</evidence>
<feature type="binding site" evidence="5">
    <location>
        <begin position="312"/>
        <end position="314"/>
    </location>
    <ligand>
        <name>NAD(+)</name>
        <dbReference type="ChEBI" id="CHEBI:57540"/>
    </ligand>
</feature>
<evidence type="ECO:0000256" key="3">
    <source>
        <dbReference type="ARBA" id="ARBA00023002"/>
    </source>
</evidence>
<dbReference type="PANTHER" id="PTHR11911">
    <property type="entry name" value="INOSINE-5-MONOPHOSPHATE DEHYDROGENASE RELATED"/>
    <property type="match status" value="1"/>
</dbReference>
<keyword evidence="6" id="KW-0630">Potassium</keyword>
<organism evidence="9 10">
    <name type="scientific">Candidatus Spechtbacteria bacterium RIFCSPLOWO2_01_FULL_43_12</name>
    <dbReference type="NCBI Taxonomy" id="1802162"/>
    <lineage>
        <taxon>Bacteria</taxon>
        <taxon>Candidatus Spechtiibacteriota</taxon>
    </lineage>
</organism>
<keyword evidence="3" id="KW-0560">Oxidoreductase</keyword>
<evidence type="ECO:0000256" key="2">
    <source>
        <dbReference type="ARBA" id="ARBA00022723"/>
    </source>
</evidence>
<feature type="binding site" description="in other chain" evidence="6">
    <location>
        <position position="314"/>
    </location>
    <ligand>
        <name>K(+)</name>
        <dbReference type="ChEBI" id="CHEBI:29103"/>
        <note>ligand shared between two tetrameric partners</note>
    </ligand>
</feature>
<accession>A0A1G2HE99</accession>
<dbReference type="SMART" id="SM01240">
    <property type="entry name" value="IMPDH"/>
    <property type="match status" value="1"/>
</dbReference>
<dbReference type="AlphaFoldDB" id="A0A1G2HE99"/>
<feature type="binding site" description="in other chain" evidence="6">
    <location>
        <position position="316"/>
    </location>
    <ligand>
        <name>K(+)</name>
        <dbReference type="ChEBI" id="CHEBI:29103"/>
        <note>ligand shared between two tetrameric partners</note>
    </ligand>
</feature>
<evidence type="ECO:0000313" key="10">
    <source>
        <dbReference type="Proteomes" id="UP000178835"/>
    </source>
</evidence>